<dbReference type="AlphaFoldDB" id="A0A7M2WUN7"/>
<dbReference type="EMBL" id="CP063458">
    <property type="protein sequence ID" value="QOV88250.1"/>
    <property type="molecule type" value="Genomic_DNA"/>
</dbReference>
<sequence>MTSKSPKIPGLEKLNPFYKPWKLGIDRREFLALIAAGVTWTAVSARGADPVPPTGRPKGKGGGGGGEFALPPSLAGFAELSVVFGRPTDRSVTASVLAKTPSECFLEIGTAPGKYTRKTGVMPLPAASPVETLIDRLEPNTVYYYRLQHRAAGGPTFSARPECRFATQRAPGSTFSFTLQGDSHPERMGKVSDPELYARTLQLAATTAPDFHICIGDDFSVERVRTVSPDALAVPYLLQRPFLGLIGQTSPVFLMNGNHEQASLYNYSQSDARRDVAVGVQVARNRLYPTPSVGGFYSGDNAPWKDIGELKSYCAWTWGDALFVLLDNYWHSPALVDTGWHGEDANQKPDGGGGGGPKAKGGGGPKGGKDAGGRDRDWWGISIGDAQYHWFKRTLEQSKAKYKFVFAHHVLGSGRGGVEEADLYEWGGKDRRGVSEFAAKRPGWELPIHALMAKHKVNIFFQGHDHLYCRQEKDGVVYQELPMPSDYTYAALNDERYPAGTKLPNSGYVRVTVSPAEAKVEYIRTYLPKDEAADRKSGTVAHSYSVRSAIG</sequence>
<accession>A0A7M2WUN7</accession>
<dbReference type="Gene3D" id="3.60.21.10">
    <property type="match status" value="1"/>
</dbReference>
<dbReference type="InterPro" id="IPR004843">
    <property type="entry name" value="Calcineurin-like_PHP"/>
</dbReference>
<dbReference type="Pfam" id="PF00149">
    <property type="entry name" value="Metallophos"/>
    <property type="match status" value="1"/>
</dbReference>
<evidence type="ECO:0000259" key="3">
    <source>
        <dbReference type="Pfam" id="PF00149"/>
    </source>
</evidence>
<dbReference type="KEGG" id="hbs:IPV69_18605"/>
<feature type="domain" description="Calcineurin-like phosphoesterase" evidence="3">
    <location>
        <begin position="177"/>
        <end position="467"/>
    </location>
</feature>
<keyword evidence="1" id="KW-0732">Signal</keyword>
<organism evidence="4 5">
    <name type="scientific">Humisphaera borealis</name>
    <dbReference type="NCBI Taxonomy" id="2807512"/>
    <lineage>
        <taxon>Bacteria</taxon>
        <taxon>Pseudomonadati</taxon>
        <taxon>Planctomycetota</taxon>
        <taxon>Phycisphaerae</taxon>
        <taxon>Tepidisphaerales</taxon>
        <taxon>Tepidisphaeraceae</taxon>
        <taxon>Humisphaera</taxon>
    </lineage>
</organism>
<dbReference type="SUPFAM" id="SSF56300">
    <property type="entry name" value="Metallo-dependent phosphatases"/>
    <property type="match status" value="1"/>
</dbReference>
<dbReference type="GO" id="GO:0003993">
    <property type="term" value="F:acid phosphatase activity"/>
    <property type="evidence" value="ECO:0007669"/>
    <property type="project" value="InterPro"/>
</dbReference>
<dbReference type="Proteomes" id="UP000593765">
    <property type="component" value="Chromosome"/>
</dbReference>
<reference evidence="4 5" key="1">
    <citation type="submission" date="2020-10" db="EMBL/GenBank/DDBJ databases">
        <title>Wide distribution of Phycisphaera-like planctomycetes from WD2101 soil group in peatlands and genome analysis of the first cultivated representative.</title>
        <authorList>
            <person name="Dedysh S.N."/>
            <person name="Beletsky A.V."/>
            <person name="Ivanova A."/>
            <person name="Kulichevskaya I.S."/>
            <person name="Suzina N.E."/>
            <person name="Philippov D.A."/>
            <person name="Rakitin A.L."/>
            <person name="Mardanov A.V."/>
            <person name="Ravin N.V."/>
        </authorList>
    </citation>
    <scope>NUCLEOTIDE SEQUENCE [LARGE SCALE GENOMIC DNA]</scope>
    <source>
        <strain evidence="4 5">M1803</strain>
    </source>
</reference>
<protein>
    <submittedName>
        <fullName evidence="4">Metallophosphoesterase</fullName>
    </submittedName>
</protein>
<feature type="region of interest" description="Disordered" evidence="2">
    <location>
        <begin position="45"/>
        <end position="66"/>
    </location>
</feature>
<feature type="region of interest" description="Disordered" evidence="2">
    <location>
        <begin position="340"/>
        <end position="374"/>
    </location>
</feature>
<feature type="compositionally biased region" description="Gly residues" evidence="2">
    <location>
        <begin position="350"/>
        <end position="366"/>
    </location>
</feature>
<dbReference type="PANTHER" id="PTHR22953:SF153">
    <property type="entry name" value="PURPLE ACID PHOSPHATASE"/>
    <property type="match status" value="1"/>
</dbReference>
<evidence type="ECO:0000313" key="4">
    <source>
        <dbReference type="EMBL" id="QOV88250.1"/>
    </source>
</evidence>
<evidence type="ECO:0000256" key="2">
    <source>
        <dbReference type="SAM" id="MobiDB-lite"/>
    </source>
</evidence>
<dbReference type="InterPro" id="IPR039331">
    <property type="entry name" value="PAPs-like"/>
</dbReference>
<dbReference type="PANTHER" id="PTHR22953">
    <property type="entry name" value="ACID PHOSPHATASE RELATED"/>
    <property type="match status" value="1"/>
</dbReference>
<evidence type="ECO:0000256" key="1">
    <source>
        <dbReference type="ARBA" id="ARBA00022729"/>
    </source>
</evidence>
<evidence type="ECO:0000313" key="5">
    <source>
        <dbReference type="Proteomes" id="UP000593765"/>
    </source>
</evidence>
<keyword evidence="5" id="KW-1185">Reference proteome</keyword>
<proteinExistence type="predicted"/>
<dbReference type="RefSeq" id="WP_206291225.1">
    <property type="nucleotide sequence ID" value="NZ_CP063458.1"/>
</dbReference>
<dbReference type="InterPro" id="IPR029052">
    <property type="entry name" value="Metallo-depent_PP-like"/>
</dbReference>
<gene>
    <name evidence="4" type="ORF">IPV69_18605</name>
</gene>
<name>A0A7M2WUN7_9BACT</name>